<evidence type="ECO:0000313" key="2">
    <source>
        <dbReference type="EMBL" id="CAE2255880.1"/>
    </source>
</evidence>
<protein>
    <submittedName>
        <fullName evidence="2">Uncharacterized protein</fullName>
    </submittedName>
</protein>
<proteinExistence type="predicted"/>
<feature type="region of interest" description="Disordered" evidence="1">
    <location>
        <begin position="1"/>
        <end position="22"/>
    </location>
</feature>
<gene>
    <name evidence="2" type="ORF">CPOL0286_LOCUS15528</name>
</gene>
<organism evidence="2">
    <name type="scientific">Prymnesium polylepis</name>
    <dbReference type="NCBI Taxonomy" id="72548"/>
    <lineage>
        <taxon>Eukaryota</taxon>
        <taxon>Haptista</taxon>
        <taxon>Haptophyta</taxon>
        <taxon>Prymnesiophyceae</taxon>
        <taxon>Prymnesiales</taxon>
        <taxon>Prymnesiaceae</taxon>
        <taxon>Prymnesium</taxon>
    </lineage>
</organism>
<sequence length="108" mass="12133">MLGPPAGRVGAMSGVLQPGPNTAMSVFMTKRTSRPSAEPRKVYNEADNNIHYPKDVKGQVLLKNMPMRMAVRLENDPVPKTERPEVLLGRLKSDITNGKERLYERSYH</sequence>
<name>A0A7S4N067_9EUKA</name>
<dbReference type="AlphaFoldDB" id="A0A7S4N067"/>
<accession>A0A7S4N067</accession>
<reference evidence="2" key="1">
    <citation type="submission" date="2021-01" db="EMBL/GenBank/DDBJ databases">
        <authorList>
            <person name="Corre E."/>
            <person name="Pelletier E."/>
            <person name="Niang G."/>
            <person name="Scheremetjew M."/>
            <person name="Finn R."/>
            <person name="Kale V."/>
            <person name="Holt S."/>
            <person name="Cochrane G."/>
            <person name="Meng A."/>
            <person name="Brown T."/>
            <person name="Cohen L."/>
        </authorList>
    </citation>
    <scope>NUCLEOTIDE SEQUENCE</scope>
    <source>
        <strain evidence="2">UIO037</strain>
    </source>
</reference>
<dbReference type="EMBL" id="HBKO01034179">
    <property type="protein sequence ID" value="CAE2255880.1"/>
    <property type="molecule type" value="Transcribed_RNA"/>
</dbReference>
<evidence type="ECO:0000256" key="1">
    <source>
        <dbReference type="SAM" id="MobiDB-lite"/>
    </source>
</evidence>